<dbReference type="OrthoDB" id="9803659at2"/>
<organism evidence="4 5">
    <name type="scientific">Phenylobacterium soli</name>
    <dbReference type="NCBI Taxonomy" id="2170551"/>
    <lineage>
        <taxon>Bacteria</taxon>
        <taxon>Pseudomonadati</taxon>
        <taxon>Pseudomonadota</taxon>
        <taxon>Alphaproteobacteria</taxon>
        <taxon>Caulobacterales</taxon>
        <taxon>Caulobacteraceae</taxon>
        <taxon>Phenylobacterium</taxon>
    </lineage>
</organism>
<keyword evidence="1" id="KW-0238">DNA-binding</keyword>
<dbReference type="Gene3D" id="1.10.1660.10">
    <property type="match status" value="1"/>
</dbReference>
<dbReference type="SUPFAM" id="SSF46955">
    <property type="entry name" value="Putative DNA-binding domain"/>
    <property type="match status" value="1"/>
</dbReference>
<gene>
    <name evidence="4" type="ORF">DJ017_06340</name>
</gene>
<comment type="caution">
    <text evidence="4">The sequence shown here is derived from an EMBL/GenBank/DDBJ whole genome shotgun (WGS) entry which is preliminary data.</text>
</comment>
<dbReference type="GO" id="GO:0003677">
    <property type="term" value="F:DNA binding"/>
    <property type="evidence" value="ECO:0007669"/>
    <property type="project" value="UniProtKB-KW"/>
</dbReference>
<evidence type="ECO:0000313" key="5">
    <source>
        <dbReference type="Proteomes" id="UP000249254"/>
    </source>
</evidence>
<keyword evidence="2" id="KW-0175">Coiled coil</keyword>
<dbReference type="Pfam" id="PF13411">
    <property type="entry name" value="MerR_1"/>
    <property type="match status" value="1"/>
</dbReference>
<dbReference type="InterPro" id="IPR000551">
    <property type="entry name" value="MerR-type_HTH_dom"/>
</dbReference>
<dbReference type="RefSeq" id="WP_111527914.1">
    <property type="nucleotide sequence ID" value="NZ_JBHRSG010000002.1"/>
</dbReference>
<evidence type="ECO:0000256" key="1">
    <source>
        <dbReference type="ARBA" id="ARBA00023125"/>
    </source>
</evidence>
<evidence type="ECO:0000259" key="3">
    <source>
        <dbReference type="PROSITE" id="PS50937"/>
    </source>
</evidence>
<feature type="domain" description="HTH merR-type" evidence="3">
    <location>
        <begin position="12"/>
        <end position="79"/>
    </location>
</feature>
<dbReference type="EMBL" id="QFYQ01000001">
    <property type="protein sequence ID" value="RAK54163.1"/>
    <property type="molecule type" value="Genomic_DNA"/>
</dbReference>
<dbReference type="Proteomes" id="UP000249254">
    <property type="component" value="Unassembled WGS sequence"/>
</dbReference>
<keyword evidence="5" id="KW-1185">Reference proteome</keyword>
<dbReference type="InterPro" id="IPR047057">
    <property type="entry name" value="MerR_fam"/>
</dbReference>
<evidence type="ECO:0000256" key="2">
    <source>
        <dbReference type="SAM" id="Coils"/>
    </source>
</evidence>
<reference evidence="5" key="1">
    <citation type="submission" date="2018-05" db="EMBL/GenBank/DDBJ databases">
        <authorList>
            <person name="Li X."/>
        </authorList>
    </citation>
    <scope>NUCLEOTIDE SEQUENCE [LARGE SCALE GENOMIC DNA]</scope>
    <source>
        <strain evidence="5">LX32</strain>
    </source>
</reference>
<dbReference type="SMART" id="SM00422">
    <property type="entry name" value="HTH_MERR"/>
    <property type="match status" value="1"/>
</dbReference>
<feature type="coiled-coil region" evidence="2">
    <location>
        <begin position="93"/>
        <end position="120"/>
    </location>
</feature>
<dbReference type="AlphaFoldDB" id="A0A328AGZ7"/>
<dbReference type="PANTHER" id="PTHR30204">
    <property type="entry name" value="REDOX-CYCLING DRUG-SENSING TRANSCRIPTIONAL ACTIVATOR SOXR"/>
    <property type="match status" value="1"/>
</dbReference>
<dbReference type="PROSITE" id="PS50937">
    <property type="entry name" value="HTH_MERR_2"/>
    <property type="match status" value="1"/>
</dbReference>
<dbReference type="GO" id="GO:0003700">
    <property type="term" value="F:DNA-binding transcription factor activity"/>
    <property type="evidence" value="ECO:0007669"/>
    <property type="project" value="InterPro"/>
</dbReference>
<name>A0A328AGZ7_9CAUL</name>
<protein>
    <submittedName>
        <fullName evidence="4">Transcriptional regulator</fullName>
    </submittedName>
</protein>
<sequence>MTHLRRVAPFRIYSIGQLCREFGCTTRALRFYEDQGLLFPRRHQGQRVYSYKDRARLQLVVRGRAVGLTLAQIREILDTYEAGGPEAQTALALRLFKERLEALEAERRSLDQARDTLLAACARLSSGADDEASAAA</sequence>
<proteinExistence type="predicted"/>
<dbReference type="InterPro" id="IPR009061">
    <property type="entry name" value="DNA-bd_dom_put_sf"/>
</dbReference>
<accession>A0A328AGZ7</accession>
<dbReference type="PANTHER" id="PTHR30204:SF58">
    <property type="entry name" value="HTH-TYPE TRANSCRIPTIONAL REGULATOR YFMP"/>
    <property type="match status" value="1"/>
</dbReference>
<evidence type="ECO:0000313" key="4">
    <source>
        <dbReference type="EMBL" id="RAK54163.1"/>
    </source>
</evidence>
<dbReference type="CDD" id="cd04776">
    <property type="entry name" value="HTH_GnyR"/>
    <property type="match status" value="1"/>
</dbReference>